<organism evidence="6 7">
    <name type="scientific">Marimonas arenosa</name>
    <dbReference type="NCBI Taxonomy" id="1795305"/>
    <lineage>
        <taxon>Bacteria</taxon>
        <taxon>Pseudomonadati</taxon>
        <taxon>Pseudomonadota</taxon>
        <taxon>Alphaproteobacteria</taxon>
        <taxon>Rhodobacterales</taxon>
        <taxon>Paracoccaceae</taxon>
        <taxon>Marimonas</taxon>
    </lineage>
</organism>
<name>A0AAE3WFL9_9RHOB</name>
<evidence type="ECO:0000256" key="3">
    <source>
        <dbReference type="ARBA" id="ARBA00023004"/>
    </source>
</evidence>
<dbReference type="InterPro" id="IPR009056">
    <property type="entry name" value="Cyt_c-like_dom"/>
</dbReference>
<dbReference type="PROSITE" id="PS51007">
    <property type="entry name" value="CYTC"/>
    <property type="match status" value="1"/>
</dbReference>
<dbReference type="RefSeq" id="WP_306737257.1">
    <property type="nucleotide sequence ID" value="NZ_JANHAX010000006.1"/>
</dbReference>
<reference evidence="6" key="1">
    <citation type="submission" date="2022-07" db="EMBL/GenBank/DDBJ databases">
        <authorList>
            <person name="Otstavnykh N."/>
            <person name="Isaeva M."/>
            <person name="Bystritskaya E."/>
        </authorList>
    </citation>
    <scope>NUCLEOTIDE SEQUENCE</scope>
    <source>
        <strain evidence="6">KCTC 52189</strain>
    </source>
</reference>
<proteinExistence type="predicted"/>
<dbReference type="Proteomes" id="UP001226762">
    <property type="component" value="Unassembled WGS sequence"/>
</dbReference>
<dbReference type="InterPro" id="IPR036909">
    <property type="entry name" value="Cyt_c-like_dom_sf"/>
</dbReference>
<dbReference type="EMBL" id="JANHAX010000006">
    <property type="protein sequence ID" value="MDQ2091842.1"/>
    <property type="molecule type" value="Genomic_DNA"/>
</dbReference>
<accession>A0AAE3WFL9</accession>
<evidence type="ECO:0000256" key="2">
    <source>
        <dbReference type="ARBA" id="ARBA00022723"/>
    </source>
</evidence>
<protein>
    <submittedName>
        <fullName evidence="6">Cytochrome c</fullName>
    </submittedName>
</protein>
<sequence length="130" mass="13719">MGAARGLSKAMTSTAMAGVADGEPIVTPRLPAALSERATMGKRAFEAKCQDCHGEHAAGRKGAAPPLVHRIYEPSHHADFAFVLAVRNGVRAHHWPFGDMPPVEGLTQADALAIAAYVRELQRANGIGVN</sequence>
<keyword evidence="3 4" id="KW-0408">Iron</keyword>
<dbReference type="SUPFAM" id="SSF46626">
    <property type="entry name" value="Cytochrome c"/>
    <property type="match status" value="1"/>
</dbReference>
<comment type="caution">
    <text evidence="6">The sequence shown here is derived from an EMBL/GenBank/DDBJ whole genome shotgun (WGS) entry which is preliminary data.</text>
</comment>
<evidence type="ECO:0000313" key="7">
    <source>
        <dbReference type="Proteomes" id="UP001226762"/>
    </source>
</evidence>
<keyword evidence="1 4" id="KW-0349">Heme</keyword>
<gene>
    <name evidence="6" type="ORF">NO357_18220</name>
</gene>
<dbReference type="GO" id="GO:0046872">
    <property type="term" value="F:metal ion binding"/>
    <property type="evidence" value="ECO:0007669"/>
    <property type="project" value="UniProtKB-KW"/>
</dbReference>
<dbReference type="GO" id="GO:0009055">
    <property type="term" value="F:electron transfer activity"/>
    <property type="evidence" value="ECO:0007669"/>
    <property type="project" value="InterPro"/>
</dbReference>
<reference evidence="6" key="2">
    <citation type="submission" date="2023-02" db="EMBL/GenBank/DDBJ databases">
        <title>'Rhodoalgimonas zhirmunskyi' gen. nov., isolated from a red alga.</title>
        <authorList>
            <person name="Nedashkovskaya O.I."/>
            <person name="Otstavnykh N.Y."/>
            <person name="Bystritskaya E.P."/>
            <person name="Balabanova L.A."/>
            <person name="Isaeva M.P."/>
        </authorList>
    </citation>
    <scope>NUCLEOTIDE SEQUENCE</scope>
    <source>
        <strain evidence="6">KCTC 52189</strain>
    </source>
</reference>
<keyword evidence="2 4" id="KW-0479">Metal-binding</keyword>
<evidence type="ECO:0000256" key="4">
    <source>
        <dbReference type="PROSITE-ProRule" id="PRU00433"/>
    </source>
</evidence>
<feature type="domain" description="Cytochrome c" evidence="5">
    <location>
        <begin position="36"/>
        <end position="122"/>
    </location>
</feature>
<evidence type="ECO:0000259" key="5">
    <source>
        <dbReference type="PROSITE" id="PS51007"/>
    </source>
</evidence>
<dbReference type="GO" id="GO:0020037">
    <property type="term" value="F:heme binding"/>
    <property type="evidence" value="ECO:0007669"/>
    <property type="project" value="InterPro"/>
</dbReference>
<keyword evidence="7" id="KW-1185">Reference proteome</keyword>
<dbReference type="Pfam" id="PF00034">
    <property type="entry name" value="Cytochrom_C"/>
    <property type="match status" value="1"/>
</dbReference>
<dbReference type="Gene3D" id="1.10.760.10">
    <property type="entry name" value="Cytochrome c-like domain"/>
    <property type="match status" value="1"/>
</dbReference>
<dbReference type="AlphaFoldDB" id="A0AAE3WFL9"/>
<evidence type="ECO:0000313" key="6">
    <source>
        <dbReference type="EMBL" id="MDQ2091842.1"/>
    </source>
</evidence>
<evidence type="ECO:0000256" key="1">
    <source>
        <dbReference type="ARBA" id="ARBA00022617"/>
    </source>
</evidence>